<dbReference type="PANTHER" id="PTHR37017">
    <property type="entry name" value="AB HYDROLASE-1 DOMAIN-CONTAINING PROTEIN-RELATED"/>
    <property type="match status" value="1"/>
</dbReference>
<dbReference type="EMBL" id="FJVC01000078">
    <property type="protein sequence ID" value="CZT42165.1"/>
    <property type="molecule type" value="Genomic_DNA"/>
</dbReference>
<dbReference type="InterPro" id="IPR000073">
    <property type="entry name" value="AB_hydrolase_1"/>
</dbReference>
<dbReference type="InterPro" id="IPR052897">
    <property type="entry name" value="Sec-Metab_Biosynth_Hydrolase"/>
</dbReference>
<keyword evidence="3" id="KW-1185">Reference proteome</keyword>
<sequence>MSSSKPTIVIVPGAWQLASGWSEFASLLRNARYGVEVVSYPSVGGTVSPLPGLADDVAATQEILRKVLGKGKEVILLCHSYGGVVGSCAVEGYSSVERKRDGRRGGVSLLVYMSAFMIPRGRSLLDMLNGEPLPWMNVQGEKTVAVESMMKDVIYNDMSDEQAAKHKAHTSYSSTSVFASTSTFEPWSNGIDCAYIFCTEDNALILPIQQAMVQQLGPEPVTWSLKSGHCPFQSVPDQLLEVMKKAADRVENA</sequence>
<proteinExistence type="predicted"/>
<evidence type="ECO:0000313" key="3">
    <source>
        <dbReference type="Proteomes" id="UP000177625"/>
    </source>
</evidence>
<protein>
    <submittedName>
        <fullName evidence="2">Related to signal peptide protein</fullName>
    </submittedName>
</protein>
<gene>
    <name evidence="2" type="ORF">RSE6_02018</name>
</gene>
<evidence type="ECO:0000313" key="2">
    <source>
        <dbReference type="EMBL" id="CZT42165.1"/>
    </source>
</evidence>
<feature type="domain" description="AB hydrolase-1" evidence="1">
    <location>
        <begin position="8"/>
        <end position="241"/>
    </location>
</feature>
<dbReference type="Pfam" id="PF12697">
    <property type="entry name" value="Abhydrolase_6"/>
    <property type="match status" value="1"/>
</dbReference>
<dbReference type="PANTHER" id="PTHR37017:SF13">
    <property type="entry name" value="AB HYDROLASE-1 DOMAIN-CONTAINING PROTEIN"/>
    <property type="match status" value="1"/>
</dbReference>
<name>A0A1E1M0U8_RHYSE</name>
<evidence type="ECO:0000259" key="1">
    <source>
        <dbReference type="Pfam" id="PF12697"/>
    </source>
</evidence>
<dbReference type="InterPro" id="IPR029058">
    <property type="entry name" value="AB_hydrolase_fold"/>
</dbReference>
<organism evidence="2 3">
    <name type="scientific">Rhynchosporium secalis</name>
    <name type="common">Barley scald fungus</name>
    <dbReference type="NCBI Taxonomy" id="38038"/>
    <lineage>
        <taxon>Eukaryota</taxon>
        <taxon>Fungi</taxon>
        <taxon>Dikarya</taxon>
        <taxon>Ascomycota</taxon>
        <taxon>Pezizomycotina</taxon>
        <taxon>Leotiomycetes</taxon>
        <taxon>Helotiales</taxon>
        <taxon>Ploettnerulaceae</taxon>
        <taxon>Rhynchosporium</taxon>
    </lineage>
</organism>
<reference evidence="3" key="1">
    <citation type="submission" date="2016-03" db="EMBL/GenBank/DDBJ databases">
        <authorList>
            <person name="Guldener U."/>
        </authorList>
    </citation>
    <scope>NUCLEOTIDE SEQUENCE [LARGE SCALE GENOMIC DNA]</scope>
</reference>
<dbReference type="SUPFAM" id="SSF53474">
    <property type="entry name" value="alpha/beta-Hydrolases"/>
    <property type="match status" value="1"/>
</dbReference>
<accession>A0A1E1M0U8</accession>
<dbReference type="Gene3D" id="3.40.50.1820">
    <property type="entry name" value="alpha/beta hydrolase"/>
    <property type="match status" value="1"/>
</dbReference>
<dbReference type="AlphaFoldDB" id="A0A1E1M0U8"/>
<dbReference type="Proteomes" id="UP000177625">
    <property type="component" value="Unassembled WGS sequence"/>
</dbReference>